<dbReference type="OrthoDB" id="1916829at2759"/>
<gene>
    <name evidence="2" type="ORF">E3N88_39151</name>
</gene>
<keyword evidence="1" id="KW-0472">Membrane</keyword>
<feature type="transmembrane region" description="Helical" evidence="1">
    <location>
        <begin position="63"/>
        <end position="86"/>
    </location>
</feature>
<protein>
    <recommendedName>
        <fullName evidence="4">DUF4408 domain-containing protein</fullName>
    </recommendedName>
</protein>
<reference evidence="2 3" key="1">
    <citation type="submission" date="2019-05" db="EMBL/GenBank/DDBJ databases">
        <title>Mikania micrantha, genome provides insights into the molecular mechanism of rapid growth.</title>
        <authorList>
            <person name="Liu B."/>
        </authorList>
    </citation>
    <scope>NUCLEOTIDE SEQUENCE [LARGE SCALE GENOMIC DNA]</scope>
    <source>
        <strain evidence="2">NLD-2019</strain>
        <tissue evidence="2">Leaf</tissue>
    </source>
</reference>
<name>A0A5N6LVY3_9ASTR</name>
<organism evidence="2 3">
    <name type="scientific">Mikania micrantha</name>
    <name type="common">bitter vine</name>
    <dbReference type="NCBI Taxonomy" id="192012"/>
    <lineage>
        <taxon>Eukaryota</taxon>
        <taxon>Viridiplantae</taxon>
        <taxon>Streptophyta</taxon>
        <taxon>Embryophyta</taxon>
        <taxon>Tracheophyta</taxon>
        <taxon>Spermatophyta</taxon>
        <taxon>Magnoliopsida</taxon>
        <taxon>eudicotyledons</taxon>
        <taxon>Gunneridae</taxon>
        <taxon>Pentapetalae</taxon>
        <taxon>asterids</taxon>
        <taxon>campanulids</taxon>
        <taxon>Asterales</taxon>
        <taxon>Asteraceae</taxon>
        <taxon>Asteroideae</taxon>
        <taxon>Heliantheae alliance</taxon>
        <taxon>Eupatorieae</taxon>
        <taxon>Mikania</taxon>
    </lineage>
</organism>
<dbReference type="Proteomes" id="UP000326396">
    <property type="component" value="Linkage Group LG8"/>
</dbReference>
<feature type="transmembrane region" description="Helical" evidence="1">
    <location>
        <begin position="29"/>
        <end position="51"/>
    </location>
</feature>
<dbReference type="PANTHER" id="PTHR33640">
    <property type="entry name" value="TRANSMEMBRANE PROTEIN"/>
    <property type="match status" value="1"/>
</dbReference>
<proteinExistence type="predicted"/>
<accession>A0A5N6LVY3</accession>
<evidence type="ECO:0000313" key="3">
    <source>
        <dbReference type="Proteomes" id="UP000326396"/>
    </source>
</evidence>
<evidence type="ECO:0008006" key="4">
    <source>
        <dbReference type="Google" id="ProtNLM"/>
    </source>
</evidence>
<dbReference type="AlphaFoldDB" id="A0A5N6LVY3"/>
<keyword evidence="3" id="KW-1185">Reference proteome</keyword>
<sequence>MDIFDIHSVKMEKANAMLRYRSFSKIATLFRLVELFLAVAFFSWILIRLPLVIGVLSDYIRRLLSIIVSPLFIFLVGNVIIVTLVVKSGQITDNSTDVDNAGNDLYEQIANNVREDVPPVVKPDEVVYHEKRIVSESSTKPISDYCSNEDKIKIHQSTTANSVPDLDLKVYRRSQSDYLMKTTKCFPEQDKLSGKLKRSDTEIGRRKVDTPVEDNVVDKLSNEEFQRRIEGFIARQIRFHHEEKLAIVARMNT</sequence>
<comment type="caution">
    <text evidence="2">The sequence shown here is derived from an EMBL/GenBank/DDBJ whole genome shotgun (WGS) entry which is preliminary data.</text>
</comment>
<keyword evidence="1" id="KW-1133">Transmembrane helix</keyword>
<evidence type="ECO:0000256" key="1">
    <source>
        <dbReference type="SAM" id="Phobius"/>
    </source>
</evidence>
<dbReference type="PANTHER" id="PTHR33640:SF3">
    <property type="entry name" value="DUF4408 DOMAIN-CONTAINING PROTEIN"/>
    <property type="match status" value="1"/>
</dbReference>
<dbReference type="EMBL" id="SZYD01000018">
    <property type="protein sequence ID" value="KAD2805774.1"/>
    <property type="molecule type" value="Genomic_DNA"/>
</dbReference>
<evidence type="ECO:0000313" key="2">
    <source>
        <dbReference type="EMBL" id="KAD2805774.1"/>
    </source>
</evidence>
<keyword evidence="1" id="KW-0812">Transmembrane</keyword>